<dbReference type="PANTHER" id="PTHR47336">
    <property type="entry name" value="TRANSCRIPTION FACTOR HMS1-RELATED"/>
    <property type="match status" value="1"/>
</dbReference>
<feature type="compositionally biased region" description="Low complexity" evidence="1">
    <location>
        <begin position="233"/>
        <end position="244"/>
    </location>
</feature>
<feature type="compositionally biased region" description="Polar residues" evidence="1">
    <location>
        <begin position="245"/>
        <end position="258"/>
    </location>
</feature>
<feature type="domain" description="BHLH" evidence="2">
    <location>
        <begin position="312"/>
        <end position="420"/>
    </location>
</feature>
<dbReference type="GO" id="GO:0003677">
    <property type="term" value="F:DNA binding"/>
    <property type="evidence" value="ECO:0007669"/>
    <property type="project" value="UniProtKB-KW"/>
</dbReference>
<evidence type="ECO:0000313" key="3">
    <source>
        <dbReference type="EMBL" id="ESK96313.1"/>
    </source>
</evidence>
<feature type="compositionally biased region" description="Low complexity" evidence="1">
    <location>
        <begin position="1"/>
        <end position="26"/>
    </location>
</feature>
<feature type="region of interest" description="Disordered" evidence="1">
    <location>
        <begin position="459"/>
        <end position="553"/>
    </location>
</feature>
<protein>
    <submittedName>
        <fullName evidence="3">Helix-loop-helix dna-binding domain-containing protein</fullName>
    </submittedName>
</protein>
<dbReference type="STRING" id="1381753.V2XAU9"/>
<sequence length="1057" mass="114898">MSLSTSSSSPTMNSESSKSRNSASLSPQLSNDTNLGLDPSDPLNLWLHDTSQGSDSSMDDSSAGESPPDWSQLSTLWPPSGESGANGKMEGVDFSMTLGSDMDFVNSMVIDPNALHFNYDGISPNELLPGQHYPFTFQSDGPTTLNVNDLTLQRERKLSITSSSSSSGASFSPIISSPVVPGQLLNHLEPRLDDPAAELAQRVRQIAGVTLAVPMGAHIQQATSNGTMSPQHSIVSGSPMSSPSTLFTSPSQSFMSMQAPSPSAYPSSSSATSSAPSTPPPTTPPPSAQLAVNAPASISTQAQQPSMGVISRPKTSHTTIERRYRTNLNARITSLRMAVPALRVLEDKEGTGVGGGGKKGKNSTLGKAVQFGTKVKKENEDGSDVIDVIDERGFVDGVKVARKCSKANVLGKAVEYIRVLKKREMRLKREQDGLKQLISGLVGGPALLREWEREWRAKFGGEEKDEVEGEDMDDGASDDDSGEDEDDEDGGRKRKKPKISPPPKKELKEKKPAPPPPQPTVLPDGTVIMPEKRKRGRPRKIQPIANPVVVPNPGEHTLNFQPNMAPQPIQSQQQQQPAPTQYLLAVFALFSFFNSPFTSSSSPAHAPPNHSHTGTVLTHDATPIQPIVHGWTWHEIIQAFHLLVSALVFCSIVLPWLPVPSIKYFSFSYLSSLSASYRERARSRSNSAALRTRSAALREALSKRGSVCEANELRNALGSDVGVVKSLKGLIGLGKKENFTYQQKGLEQSAWVRLGELCVLGGETDAINRALTFWHMRAHLPWFTSSAADLSTLALVLYPLARFARRPAKAIWDAARARKGYSGLQEGGVGVLIRPHERLVLETMNIDEAVKFLEENPAPSERARYSPIGVLAGTLVKRRIKSHLQKSFVKTVLSSEAACELEDDSVPVVDVAKSVTEEEEEERQVRVTIDAARSLGGRFSEMGEMLENIWTMGTCELDASEENDDDEESLENEIQALFNALVLYRRIFSSSIVGPGNVSSVSILLSPPPSPSRHDNKLHMSLRRALGSSVFESDDTALEDARDRVVDMLVECERARR</sequence>
<feature type="compositionally biased region" description="Low complexity" evidence="1">
    <location>
        <begin position="259"/>
        <end position="276"/>
    </location>
</feature>
<evidence type="ECO:0000256" key="1">
    <source>
        <dbReference type="SAM" id="MobiDB-lite"/>
    </source>
</evidence>
<dbReference type="PROSITE" id="PS50888">
    <property type="entry name" value="BHLH"/>
    <property type="match status" value="1"/>
</dbReference>
<dbReference type="OrthoDB" id="2133190at2759"/>
<keyword evidence="4" id="KW-1185">Reference proteome</keyword>
<feature type="compositionally biased region" description="Pro residues" evidence="1">
    <location>
        <begin position="277"/>
        <end position="287"/>
    </location>
</feature>
<name>V2XAU9_MONRO</name>
<keyword evidence="3" id="KW-0238">DNA-binding</keyword>
<dbReference type="EMBL" id="AWSO01000050">
    <property type="protein sequence ID" value="ESK96313.1"/>
    <property type="molecule type" value="Genomic_DNA"/>
</dbReference>
<dbReference type="InterPro" id="IPR052099">
    <property type="entry name" value="Regulatory_TF_Diverse"/>
</dbReference>
<dbReference type="GO" id="GO:0046983">
    <property type="term" value="F:protein dimerization activity"/>
    <property type="evidence" value="ECO:0007669"/>
    <property type="project" value="InterPro"/>
</dbReference>
<organism evidence="3 4">
    <name type="scientific">Moniliophthora roreri (strain MCA 2997)</name>
    <name type="common">Cocoa frosty pod rot fungus</name>
    <name type="synonym">Crinipellis roreri</name>
    <dbReference type="NCBI Taxonomy" id="1381753"/>
    <lineage>
        <taxon>Eukaryota</taxon>
        <taxon>Fungi</taxon>
        <taxon>Dikarya</taxon>
        <taxon>Basidiomycota</taxon>
        <taxon>Agaricomycotina</taxon>
        <taxon>Agaricomycetes</taxon>
        <taxon>Agaricomycetidae</taxon>
        <taxon>Agaricales</taxon>
        <taxon>Marasmiineae</taxon>
        <taxon>Marasmiaceae</taxon>
        <taxon>Moniliophthora</taxon>
    </lineage>
</organism>
<evidence type="ECO:0000313" key="4">
    <source>
        <dbReference type="Proteomes" id="UP000017559"/>
    </source>
</evidence>
<feature type="compositionally biased region" description="Polar residues" evidence="1">
    <location>
        <begin position="223"/>
        <end position="232"/>
    </location>
</feature>
<dbReference type="InterPro" id="IPR036638">
    <property type="entry name" value="HLH_DNA-bd_sf"/>
</dbReference>
<gene>
    <name evidence="3" type="ORF">Moror_7099</name>
</gene>
<dbReference type="SMART" id="SM00353">
    <property type="entry name" value="HLH"/>
    <property type="match status" value="1"/>
</dbReference>
<dbReference type="Gene3D" id="4.10.280.10">
    <property type="entry name" value="Helix-loop-helix DNA-binding domain"/>
    <property type="match status" value="1"/>
</dbReference>
<dbReference type="HOGENOM" id="CLU_012408_0_0_1"/>
<feature type="compositionally biased region" description="Polar residues" evidence="1">
    <location>
        <begin position="296"/>
        <end position="306"/>
    </location>
</feature>
<reference evidence="3 4" key="1">
    <citation type="journal article" date="2014" name="BMC Genomics">
        <title>Genome and secretome analysis of the hemibiotrophic fungal pathogen, Moniliophthora roreri, which causes frosty pod rot disease of cacao: mechanisms of the biotrophic and necrotrophic phases.</title>
        <authorList>
            <person name="Meinhardt L.W."/>
            <person name="Costa G.G.L."/>
            <person name="Thomazella D.P.T."/>
            <person name="Teixeira P.J.P.L."/>
            <person name="Carazzolle M.F."/>
            <person name="Schuster S.C."/>
            <person name="Carlson J.E."/>
            <person name="Guiltinan M.J."/>
            <person name="Mieczkowski P."/>
            <person name="Farmer A."/>
            <person name="Ramaraj T."/>
            <person name="Crozier J."/>
            <person name="Davis R.E."/>
            <person name="Shao J."/>
            <person name="Melnick R.L."/>
            <person name="Pereira G.A.G."/>
            <person name="Bailey B.A."/>
        </authorList>
    </citation>
    <scope>NUCLEOTIDE SEQUENCE [LARGE SCALE GENOMIC DNA]</scope>
    <source>
        <strain evidence="3 4">MCA 2997</strain>
    </source>
</reference>
<dbReference type="KEGG" id="mrr:Moror_7099"/>
<evidence type="ECO:0000259" key="2">
    <source>
        <dbReference type="PROSITE" id="PS50888"/>
    </source>
</evidence>
<dbReference type="AlphaFoldDB" id="V2XAU9"/>
<dbReference type="Proteomes" id="UP000017559">
    <property type="component" value="Unassembled WGS sequence"/>
</dbReference>
<feature type="region of interest" description="Disordered" evidence="1">
    <location>
        <begin position="223"/>
        <end position="322"/>
    </location>
</feature>
<feature type="compositionally biased region" description="Acidic residues" evidence="1">
    <location>
        <begin position="463"/>
        <end position="489"/>
    </location>
</feature>
<dbReference type="PANTHER" id="PTHR47336:SF2">
    <property type="entry name" value="TRANSCRIPTION FACTOR HMS1-RELATED"/>
    <property type="match status" value="1"/>
</dbReference>
<feature type="region of interest" description="Disordered" evidence="1">
    <location>
        <begin position="1"/>
        <end position="88"/>
    </location>
</feature>
<comment type="caution">
    <text evidence="3">The sequence shown here is derived from an EMBL/GenBank/DDBJ whole genome shotgun (WGS) entry which is preliminary data.</text>
</comment>
<dbReference type="InterPro" id="IPR011598">
    <property type="entry name" value="bHLH_dom"/>
</dbReference>
<dbReference type="SUPFAM" id="SSF47459">
    <property type="entry name" value="HLH, helix-loop-helix DNA-binding domain"/>
    <property type="match status" value="1"/>
</dbReference>
<accession>V2XAU9</accession>
<feature type="compositionally biased region" description="Low complexity" evidence="1">
    <location>
        <begin position="49"/>
        <end position="61"/>
    </location>
</feature>
<proteinExistence type="predicted"/>
<feature type="compositionally biased region" description="Basic and acidic residues" evidence="1">
    <location>
        <begin position="503"/>
        <end position="512"/>
    </location>
</feature>